<organism evidence="1 2">
    <name type="scientific">Portunus trituberculatus</name>
    <name type="common">Swimming crab</name>
    <name type="synonym">Neptunus trituberculatus</name>
    <dbReference type="NCBI Taxonomy" id="210409"/>
    <lineage>
        <taxon>Eukaryota</taxon>
        <taxon>Metazoa</taxon>
        <taxon>Ecdysozoa</taxon>
        <taxon>Arthropoda</taxon>
        <taxon>Crustacea</taxon>
        <taxon>Multicrustacea</taxon>
        <taxon>Malacostraca</taxon>
        <taxon>Eumalacostraca</taxon>
        <taxon>Eucarida</taxon>
        <taxon>Decapoda</taxon>
        <taxon>Pleocyemata</taxon>
        <taxon>Brachyura</taxon>
        <taxon>Eubrachyura</taxon>
        <taxon>Portunoidea</taxon>
        <taxon>Portunidae</taxon>
        <taxon>Portuninae</taxon>
        <taxon>Portunus</taxon>
    </lineage>
</organism>
<protein>
    <submittedName>
        <fullName evidence="1">Uncharacterized protein</fullName>
    </submittedName>
</protein>
<evidence type="ECO:0000313" key="1">
    <source>
        <dbReference type="EMBL" id="MPC55292.1"/>
    </source>
</evidence>
<reference evidence="1 2" key="1">
    <citation type="submission" date="2019-05" db="EMBL/GenBank/DDBJ databases">
        <title>Another draft genome of Portunus trituberculatus and its Hox gene families provides insights of decapod evolution.</title>
        <authorList>
            <person name="Jeong J.-H."/>
            <person name="Song I."/>
            <person name="Kim S."/>
            <person name="Choi T."/>
            <person name="Kim D."/>
            <person name="Ryu S."/>
            <person name="Kim W."/>
        </authorList>
    </citation>
    <scope>NUCLEOTIDE SEQUENCE [LARGE SCALE GENOMIC DNA]</scope>
    <source>
        <tissue evidence="1">Muscle</tissue>
    </source>
</reference>
<dbReference type="Proteomes" id="UP000324222">
    <property type="component" value="Unassembled WGS sequence"/>
</dbReference>
<evidence type="ECO:0000313" key="2">
    <source>
        <dbReference type="Proteomes" id="UP000324222"/>
    </source>
</evidence>
<keyword evidence="2" id="KW-1185">Reference proteome</keyword>
<dbReference type="AlphaFoldDB" id="A0A5B7G8U8"/>
<name>A0A5B7G8U8_PORTR</name>
<proteinExistence type="predicted"/>
<dbReference type="EMBL" id="VSRR010013055">
    <property type="protein sequence ID" value="MPC55292.1"/>
    <property type="molecule type" value="Genomic_DNA"/>
</dbReference>
<gene>
    <name evidence="1" type="ORF">E2C01_049224</name>
</gene>
<comment type="caution">
    <text evidence="1">The sequence shown here is derived from an EMBL/GenBank/DDBJ whole genome shotgun (WGS) entry which is preliminary data.</text>
</comment>
<accession>A0A5B7G8U8</accession>
<sequence length="85" mass="9767">MMYDGLQHISTLAWVRGILCAACQDSLVCKRRCAKAMTRKPCSVYLFRMVPKSSGTVGYEIIHDHFWSTLDIKVHLLLPQDPHNY</sequence>